<keyword evidence="2 7" id="KW-0547">Nucleotide-binding</keyword>
<dbReference type="PANTHER" id="PTHR37739:SF16">
    <property type="entry name" value="KINESIN-LIKE PROTEIN"/>
    <property type="match status" value="1"/>
</dbReference>
<dbReference type="Gramene" id="TraesCS6A02G389400.1">
    <property type="protein sequence ID" value="TraesCS6A02G389400.1"/>
    <property type="gene ID" value="TraesCS6A02G389400"/>
</dbReference>
<dbReference type="InterPro" id="IPR044986">
    <property type="entry name" value="KIF15/KIN-12"/>
</dbReference>
<accession>A0A3B6NXM2</accession>
<evidence type="ECO:0000256" key="5">
    <source>
        <dbReference type="ARBA" id="ARBA00023175"/>
    </source>
</evidence>
<feature type="compositionally biased region" description="Basic and acidic residues" evidence="10">
    <location>
        <begin position="1"/>
        <end position="10"/>
    </location>
</feature>
<dbReference type="GO" id="GO:0007018">
    <property type="term" value="P:microtubule-based movement"/>
    <property type="evidence" value="ECO:0000318"/>
    <property type="project" value="GO_Central"/>
</dbReference>
<protein>
    <recommendedName>
        <fullName evidence="8">Kinesin-like protein</fullName>
    </recommendedName>
</protein>
<sequence length="567" mass="62057">MRSLISEHARHSPARPPPFSGGETPSRRRIPKENVYSGTAPPSGDPYRSPSSAAKPLGDITPTLNRALPPRPLKRKLDVSPAVGPRPEAEAADSGVQVVVRIRPPCSVEGEEAPDTCLCKTSANSVAIQGQGFTFDAIADAASTQEEFFTPVGPPLVENCLAGLNSSIFTYGQTGSGKTYTMWGPLSATSGDSMACERGLAPLVFEHLFSRIKQEQQKHKDKELIYSCTCAFLDIYNEQITDLLDPMQKNLQIREDVKTACVYVESLTKESVFAMKDVAQLLVKGLANRRTESTSANADSSRSHCVFTCVIKSESKNLEDGSNSIRMSRMNLVDLAGSERQKLTHAAGDRLKEAGNINRSLSALGNLINILAEISQSGKQRQHVPYRNSKLKFLLQESLGGNAMLAMICTVSPSESCKSETLSTLRFAQRAKAVKNRAVVNEEKEDDVNALHVRMKLLKDNIVDAADWAEAESKWMALADELRAELEASKSLVGRLRSELESEKKCSKEALEAAMQAYSRILVQYAELEEKYILDGVEGQLKDTSEGPGELLVRLKEAEEATRIAEH</sequence>
<dbReference type="SUPFAM" id="SSF52540">
    <property type="entry name" value="P-loop containing nucleoside triphosphate hydrolases"/>
    <property type="match status" value="1"/>
</dbReference>
<organism evidence="12">
    <name type="scientific">Triticum aestivum</name>
    <name type="common">Wheat</name>
    <dbReference type="NCBI Taxonomy" id="4565"/>
    <lineage>
        <taxon>Eukaryota</taxon>
        <taxon>Viridiplantae</taxon>
        <taxon>Streptophyta</taxon>
        <taxon>Embryophyta</taxon>
        <taxon>Tracheophyta</taxon>
        <taxon>Spermatophyta</taxon>
        <taxon>Magnoliopsida</taxon>
        <taxon>Liliopsida</taxon>
        <taxon>Poales</taxon>
        <taxon>Poaceae</taxon>
        <taxon>BOP clade</taxon>
        <taxon>Pooideae</taxon>
        <taxon>Triticodae</taxon>
        <taxon>Triticeae</taxon>
        <taxon>Triticinae</taxon>
        <taxon>Triticum</taxon>
    </lineage>
</organism>
<dbReference type="Gramene" id="TraesLDM6A03G03409810.1">
    <property type="protein sequence ID" value="TraesLDM6A03G03409810.1"/>
    <property type="gene ID" value="TraesLDM6A03G03409810"/>
</dbReference>
<dbReference type="Pfam" id="PF00225">
    <property type="entry name" value="Kinesin"/>
    <property type="match status" value="1"/>
</dbReference>
<evidence type="ECO:0000313" key="13">
    <source>
        <dbReference type="Proteomes" id="UP000019116"/>
    </source>
</evidence>
<reference evidence="12" key="2">
    <citation type="submission" date="2018-10" db="UniProtKB">
        <authorList>
            <consortium name="EnsemblPlants"/>
        </authorList>
    </citation>
    <scope>IDENTIFICATION</scope>
</reference>
<dbReference type="InterPro" id="IPR019821">
    <property type="entry name" value="Kinesin_motor_CS"/>
</dbReference>
<dbReference type="EnsemblPlants" id="TraesCS6A02G389400.1">
    <property type="protein sequence ID" value="TraesCS6A02G389400.1"/>
    <property type="gene ID" value="TraesCS6A02G389400"/>
</dbReference>
<evidence type="ECO:0000256" key="1">
    <source>
        <dbReference type="ARBA" id="ARBA00022701"/>
    </source>
</evidence>
<dbReference type="KEGG" id="taes:123128973"/>
<evidence type="ECO:0000256" key="6">
    <source>
        <dbReference type="ARBA" id="ARBA00034488"/>
    </source>
</evidence>
<keyword evidence="13" id="KW-1185">Reference proteome</keyword>
<reference evidence="12" key="1">
    <citation type="submission" date="2018-08" db="EMBL/GenBank/DDBJ databases">
        <authorList>
            <person name="Rossello M."/>
        </authorList>
    </citation>
    <scope>NUCLEOTIDE SEQUENCE [LARGE SCALE GENOMIC DNA]</scope>
    <source>
        <strain evidence="12">cv. Chinese Spring</strain>
    </source>
</reference>
<dbReference type="Gene3D" id="3.40.850.10">
    <property type="entry name" value="Kinesin motor domain"/>
    <property type="match status" value="1"/>
</dbReference>
<feature type="domain" description="Kinesin motor" evidence="11">
    <location>
        <begin position="95"/>
        <end position="434"/>
    </location>
</feature>
<dbReference type="InterPro" id="IPR001752">
    <property type="entry name" value="Kinesin_motor_dom"/>
</dbReference>
<dbReference type="Gramene" id="TraesSTA6A03G03396840.1">
    <property type="protein sequence ID" value="TraesSTA6A03G03396840.1"/>
    <property type="gene ID" value="TraesSTA6A03G03396840"/>
</dbReference>
<gene>
    <name evidence="12" type="primary">LOC123128973</name>
</gene>
<dbReference type="Proteomes" id="UP000019116">
    <property type="component" value="Chromosome 6A"/>
</dbReference>
<keyword evidence="4 9" id="KW-0175">Coiled coil</keyword>
<keyword evidence="3 7" id="KW-0067">ATP-binding</keyword>
<proteinExistence type="inferred from homology"/>
<dbReference type="GO" id="GO:0005524">
    <property type="term" value="F:ATP binding"/>
    <property type="evidence" value="ECO:0007669"/>
    <property type="project" value="UniProtKB-UniRule"/>
</dbReference>
<dbReference type="PRINTS" id="PR00380">
    <property type="entry name" value="KINESINHEAVY"/>
</dbReference>
<evidence type="ECO:0000256" key="2">
    <source>
        <dbReference type="ARBA" id="ARBA00022741"/>
    </source>
</evidence>
<evidence type="ECO:0000256" key="7">
    <source>
        <dbReference type="PROSITE-ProRule" id="PRU00283"/>
    </source>
</evidence>
<dbReference type="STRING" id="4565.A0A3B6NXM2"/>
<dbReference type="SMART" id="SM00129">
    <property type="entry name" value="KISc"/>
    <property type="match status" value="1"/>
</dbReference>
<dbReference type="InterPro" id="IPR027417">
    <property type="entry name" value="P-loop_NTPase"/>
</dbReference>
<feature type="region of interest" description="Disordered" evidence="10">
    <location>
        <begin position="1"/>
        <end position="90"/>
    </location>
</feature>
<evidence type="ECO:0000256" key="4">
    <source>
        <dbReference type="ARBA" id="ARBA00023054"/>
    </source>
</evidence>
<dbReference type="GeneID" id="123128973"/>
<evidence type="ECO:0000256" key="9">
    <source>
        <dbReference type="SAM" id="Coils"/>
    </source>
</evidence>
<dbReference type="OMA" id="LMIANIC"/>
<feature type="coiled-coil region" evidence="9">
    <location>
        <begin position="441"/>
        <end position="531"/>
    </location>
</feature>
<dbReference type="RefSeq" id="XP_044405029.1">
    <property type="nucleotide sequence ID" value="XM_044549094.1"/>
</dbReference>
<feature type="binding site" evidence="7">
    <location>
        <begin position="172"/>
        <end position="179"/>
    </location>
    <ligand>
        <name>ATP</name>
        <dbReference type="ChEBI" id="CHEBI:30616"/>
    </ligand>
</feature>
<dbReference type="PANTHER" id="PTHR37739">
    <property type="entry name" value="KINESIN-LIKE PROTEIN KIN-12D"/>
    <property type="match status" value="1"/>
</dbReference>
<evidence type="ECO:0000313" key="12">
    <source>
        <dbReference type="EnsemblPlants" id="TraesCS6A02G389400.1"/>
    </source>
</evidence>
<name>A0A3B6NXM2_WHEAT</name>
<dbReference type="AlphaFoldDB" id="A0A3B6NXM2"/>
<dbReference type="GO" id="GO:0005871">
    <property type="term" value="C:kinesin complex"/>
    <property type="evidence" value="ECO:0000318"/>
    <property type="project" value="GO_Central"/>
</dbReference>
<comment type="similarity">
    <text evidence="6">Belongs to the TRAFAC class myosin-kinesin ATPase superfamily. Kinesin family. KIN-12 subfamily.</text>
</comment>
<dbReference type="Gramene" id="TraesCS6A03G0980000.1">
    <property type="protein sequence ID" value="TraesCS6A03G0980000.1.CDS"/>
    <property type="gene ID" value="TraesCS6A03G0980000"/>
</dbReference>
<dbReference type="OrthoDB" id="3176171at2759"/>
<dbReference type="Gramene" id="TraesMAC6A03G03405300.1">
    <property type="protein sequence ID" value="TraesMAC6A03G03405300.1"/>
    <property type="gene ID" value="TraesMAC6A03G03405300"/>
</dbReference>
<keyword evidence="5 7" id="KW-0505">Motor protein</keyword>
<keyword evidence="1 8" id="KW-0493">Microtubule</keyword>
<dbReference type="GO" id="GO:0005737">
    <property type="term" value="C:cytoplasm"/>
    <property type="evidence" value="ECO:0000318"/>
    <property type="project" value="GO_Central"/>
</dbReference>
<dbReference type="PROSITE" id="PS00411">
    <property type="entry name" value="KINESIN_MOTOR_1"/>
    <property type="match status" value="1"/>
</dbReference>
<dbReference type="GO" id="GO:0005874">
    <property type="term" value="C:microtubule"/>
    <property type="evidence" value="ECO:0000318"/>
    <property type="project" value="GO_Central"/>
</dbReference>
<dbReference type="Gramene" id="TraesSYM6A03G03349270.1">
    <property type="protein sequence ID" value="TraesSYM6A03G03349270.1"/>
    <property type="gene ID" value="TraesSYM6A03G03349270"/>
</dbReference>
<dbReference type="PaxDb" id="4565-Traes_6AL_93B2544BF.1"/>
<dbReference type="GO" id="GO:0008574">
    <property type="term" value="F:plus-end-directed microtubule motor activity"/>
    <property type="evidence" value="ECO:0000318"/>
    <property type="project" value="GO_Central"/>
</dbReference>
<dbReference type="GO" id="GO:0008017">
    <property type="term" value="F:microtubule binding"/>
    <property type="evidence" value="ECO:0000318"/>
    <property type="project" value="GO_Central"/>
</dbReference>
<dbReference type="Gramene" id="TraesJAG6A03G03399040.1">
    <property type="protein sequence ID" value="TraesJAG6A03G03399040.1"/>
    <property type="gene ID" value="TraesJAG6A03G03399040"/>
</dbReference>
<dbReference type="InterPro" id="IPR036961">
    <property type="entry name" value="Kinesin_motor_dom_sf"/>
</dbReference>
<dbReference type="GO" id="GO:0016887">
    <property type="term" value="F:ATP hydrolysis activity"/>
    <property type="evidence" value="ECO:0000318"/>
    <property type="project" value="GO_Central"/>
</dbReference>
<dbReference type="Gramene" id="TraesNOR6A03G03440190.1">
    <property type="protein sequence ID" value="TraesNOR6A03G03440190.1"/>
    <property type="gene ID" value="TraesNOR6A03G03440190"/>
</dbReference>
<evidence type="ECO:0000256" key="8">
    <source>
        <dbReference type="RuleBase" id="RU000394"/>
    </source>
</evidence>
<evidence type="ECO:0000259" key="11">
    <source>
        <dbReference type="PROSITE" id="PS50067"/>
    </source>
</evidence>
<evidence type="ECO:0000256" key="3">
    <source>
        <dbReference type="ARBA" id="ARBA00022840"/>
    </source>
</evidence>
<dbReference type="PROSITE" id="PS50067">
    <property type="entry name" value="KINESIN_MOTOR_2"/>
    <property type="match status" value="1"/>
</dbReference>
<dbReference type="SMR" id="A0A3B6NXM2"/>
<evidence type="ECO:0000256" key="10">
    <source>
        <dbReference type="SAM" id="MobiDB-lite"/>
    </source>
</evidence>
<dbReference type="Gramene" id="TraesARI6A03G03363900.1">
    <property type="protein sequence ID" value="TraesARI6A03G03363900.1"/>
    <property type="gene ID" value="TraesARI6A03G03363900"/>
</dbReference>